<dbReference type="SUPFAM" id="SSF52540">
    <property type="entry name" value="P-loop containing nucleoside triphosphate hydrolases"/>
    <property type="match status" value="1"/>
</dbReference>
<gene>
    <name evidence="2" type="ORF">SAMN05216362_16410</name>
</gene>
<dbReference type="PANTHER" id="PTHR42957:SF1">
    <property type="entry name" value="HELICASE MJ1565-RELATED"/>
    <property type="match status" value="1"/>
</dbReference>
<dbReference type="InterPro" id="IPR027417">
    <property type="entry name" value="P-loop_NTPase"/>
</dbReference>
<feature type="domain" description="Helicase HerA central" evidence="1">
    <location>
        <begin position="63"/>
        <end position="185"/>
    </location>
</feature>
<evidence type="ECO:0000259" key="1">
    <source>
        <dbReference type="Pfam" id="PF01935"/>
    </source>
</evidence>
<accession>A0A1H9MKA1</accession>
<dbReference type="InterPro" id="IPR002789">
    <property type="entry name" value="HerA_central"/>
</dbReference>
<dbReference type="STRING" id="571933.SAMN05216362_16410"/>
<dbReference type="EMBL" id="FOES01000064">
    <property type="protein sequence ID" value="SER24048.1"/>
    <property type="molecule type" value="Genomic_DNA"/>
</dbReference>
<dbReference type="Gene3D" id="3.40.50.300">
    <property type="entry name" value="P-loop containing nucleotide triphosphate hydrolases"/>
    <property type="match status" value="2"/>
</dbReference>
<dbReference type="RefSeq" id="WP_177176406.1">
    <property type="nucleotide sequence ID" value="NZ_FOES01000064.1"/>
</dbReference>
<organism evidence="2 3">
    <name type="scientific">Piscibacillus halophilus</name>
    <dbReference type="NCBI Taxonomy" id="571933"/>
    <lineage>
        <taxon>Bacteria</taxon>
        <taxon>Bacillati</taxon>
        <taxon>Bacillota</taxon>
        <taxon>Bacilli</taxon>
        <taxon>Bacillales</taxon>
        <taxon>Bacillaceae</taxon>
        <taxon>Piscibacillus</taxon>
    </lineage>
</organism>
<reference evidence="2 3" key="1">
    <citation type="submission" date="2016-10" db="EMBL/GenBank/DDBJ databases">
        <authorList>
            <person name="de Groot N.N."/>
        </authorList>
    </citation>
    <scope>NUCLEOTIDE SEQUENCE [LARGE SCALE GENOMIC DNA]</scope>
    <source>
        <strain evidence="2 3">DSM 21633</strain>
    </source>
</reference>
<sequence length="552" mass="63867">MIEDEKSKFIEKAFFEAAPVGEIILDKFEYGLSSFPIIGEEASLTNQTDINKIFRLLDDELYITLGKLTTQKLIPSISLDGILTNHMSILGNTGSGKSTTIRKLLNEVANLRDNPEIDISKANFIIFDVHNEYSELPQDLTYVEKVSDISISIDSLILDDWLNLLQPSEATQKPVLLNALKLANHLETNSSDVWWIRAFCALELFKNQSTDAVPKRAKIIGLLEGIDSKEINDCLEHYNPQFGNFSGEYDKTFRDSIKDYIKEQTNYDYEEIHPYLISCLEETDCKAFSIKDLKLAMDLVLLLEESKGNNQIRTFCSTLMTRIDNLEATYSNNLFSENIDRQEKMKKMLESNHTFTLFDCSFMEDDVLLFFTSYILRNIFNEQYKQKQEKGRINKSYNFIFDEAHKYISEKNEDNIVDYSKMFQTIAKEGRKFGIFLTLSSQRPGELSKTVLSQCNNFILHRIRNNIDLDQMRKSIPYLNDSQLHRLSYLRKGVALIVGDSFALPMEINIDGEQYGEISKTFLPSELWKKEEMKTLSTRYPKVKQYDPEFVK</sequence>
<protein>
    <recommendedName>
        <fullName evidence="1">Helicase HerA central domain-containing protein</fullName>
    </recommendedName>
</protein>
<name>A0A1H9MKA1_9BACI</name>
<evidence type="ECO:0000313" key="2">
    <source>
        <dbReference type="EMBL" id="SER24048.1"/>
    </source>
</evidence>
<dbReference type="PANTHER" id="PTHR42957">
    <property type="entry name" value="HELICASE MJ1565-RELATED"/>
    <property type="match status" value="1"/>
</dbReference>
<dbReference type="AlphaFoldDB" id="A0A1H9MKA1"/>
<evidence type="ECO:0000313" key="3">
    <source>
        <dbReference type="Proteomes" id="UP000199427"/>
    </source>
</evidence>
<keyword evidence="3" id="KW-1185">Reference proteome</keyword>
<dbReference type="Proteomes" id="UP000199427">
    <property type="component" value="Unassembled WGS sequence"/>
</dbReference>
<dbReference type="InterPro" id="IPR008571">
    <property type="entry name" value="HerA-like"/>
</dbReference>
<proteinExistence type="predicted"/>
<dbReference type="Pfam" id="PF01935">
    <property type="entry name" value="DUF87"/>
    <property type="match status" value="1"/>
</dbReference>